<gene>
    <name evidence="6" type="ORF">HFP15_03220</name>
</gene>
<dbReference type="PRINTS" id="PR00038">
    <property type="entry name" value="HTHLUXR"/>
</dbReference>
<keyword evidence="2" id="KW-0238">DNA-binding</keyword>
<dbReference type="InterPro" id="IPR003018">
    <property type="entry name" value="GAF"/>
</dbReference>
<dbReference type="EMBL" id="JAAXLS010000001">
    <property type="protein sequence ID" value="NKQ51888.1"/>
    <property type="molecule type" value="Genomic_DNA"/>
</dbReference>
<dbReference type="PANTHER" id="PTHR44688:SF16">
    <property type="entry name" value="DNA-BINDING TRANSCRIPTIONAL ACTIVATOR DEVR_DOSR"/>
    <property type="match status" value="1"/>
</dbReference>
<dbReference type="RefSeq" id="WP_168511129.1">
    <property type="nucleotide sequence ID" value="NZ_JAAXLS010000001.1"/>
</dbReference>
<evidence type="ECO:0000256" key="2">
    <source>
        <dbReference type="ARBA" id="ARBA00023125"/>
    </source>
</evidence>
<dbReference type="InterPro" id="IPR000792">
    <property type="entry name" value="Tscrpt_reg_LuxR_C"/>
</dbReference>
<accession>A0ABX1IWL5</accession>
<dbReference type="PANTHER" id="PTHR44688">
    <property type="entry name" value="DNA-BINDING TRANSCRIPTIONAL ACTIVATOR DEVR_DOSR"/>
    <property type="match status" value="1"/>
</dbReference>
<comment type="caution">
    <text evidence="6">The sequence shown here is derived from an EMBL/GenBank/DDBJ whole genome shotgun (WGS) entry which is preliminary data.</text>
</comment>
<evidence type="ECO:0000259" key="5">
    <source>
        <dbReference type="PROSITE" id="PS50043"/>
    </source>
</evidence>
<keyword evidence="4" id="KW-0175">Coiled coil</keyword>
<dbReference type="Pfam" id="PF13185">
    <property type="entry name" value="GAF_2"/>
    <property type="match status" value="1"/>
</dbReference>
<dbReference type="SUPFAM" id="SSF55781">
    <property type="entry name" value="GAF domain-like"/>
    <property type="match status" value="1"/>
</dbReference>
<feature type="domain" description="HTH luxR-type" evidence="5">
    <location>
        <begin position="308"/>
        <end position="373"/>
    </location>
</feature>
<evidence type="ECO:0000256" key="1">
    <source>
        <dbReference type="ARBA" id="ARBA00023015"/>
    </source>
</evidence>
<evidence type="ECO:0000256" key="4">
    <source>
        <dbReference type="SAM" id="Coils"/>
    </source>
</evidence>
<proteinExistence type="predicted"/>
<dbReference type="InterPro" id="IPR036388">
    <property type="entry name" value="WH-like_DNA-bd_sf"/>
</dbReference>
<keyword evidence="3" id="KW-0804">Transcription</keyword>
<dbReference type="InterPro" id="IPR016032">
    <property type="entry name" value="Sig_transdc_resp-reg_C-effctor"/>
</dbReference>
<evidence type="ECO:0000313" key="7">
    <source>
        <dbReference type="Proteomes" id="UP000715441"/>
    </source>
</evidence>
<dbReference type="SMART" id="SM00421">
    <property type="entry name" value="HTH_LUXR"/>
    <property type="match status" value="1"/>
</dbReference>
<name>A0ABX1IWL5_9PSEU</name>
<feature type="coiled-coil region" evidence="4">
    <location>
        <begin position="258"/>
        <end position="288"/>
    </location>
</feature>
<dbReference type="InterPro" id="IPR029016">
    <property type="entry name" value="GAF-like_dom_sf"/>
</dbReference>
<dbReference type="Pfam" id="PF00196">
    <property type="entry name" value="GerE"/>
    <property type="match status" value="1"/>
</dbReference>
<dbReference type="Gene3D" id="1.10.10.10">
    <property type="entry name" value="Winged helix-like DNA-binding domain superfamily/Winged helix DNA-binding domain"/>
    <property type="match status" value="1"/>
</dbReference>
<dbReference type="CDD" id="cd06170">
    <property type="entry name" value="LuxR_C_like"/>
    <property type="match status" value="1"/>
</dbReference>
<evidence type="ECO:0000313" key="6">
    <source>
        <dbReference type="EMBL" id="NKQ51888.1"/>
    </source>
</evidence>
<protein>
    <submittedName>
        <fullName evidence="6">GAF domain-containing protein</fullName>
    </submittedName>
</protein>
<evidence type="ECO:0000256" key="3">
    <source>
        <dbReference type="ARBA" id="ARBA00023163"/>
    </source>
</evidence>
<dbReference type="Gene3D" id="3.30.450.40">
    <property type="match status" value="1"/>
</dbReference>
<dbReference type="PROSITE" id="PS00622">
    <property type="entry name" value="HTH_LUXR_1"/>
    <property type="match status" value="1"/>
</dbReference>
<keyword evidence="1" id="KW-0805">Transcription regulation</keyword>
<reference evidence="6 7" key="1">
    <citation type="submission" date="2020-04" db="EMBL/GenBank/DDBJ databases">
        <title>Novel species.</title>
        <authorList>
            <person name="Teo W.F.A."/>
            <person name="Lipun K."/>
            <person name="Srisuk N."/>
            <person name="Duangmal K."/>
        </authorList>
    </citation>
    <scope>NUCLEOTIDE SEQUENCE [LARGE SCALE GENOMIC DNA]</scope>
    <source>
        <strain evidence="6 7">K13G38</strain>
    </source>
</reference>
<dbReference type="Proteomes" id="UP000715441">
    <property type="component" value="Unassembled WGS sequence"/>
</dbReference>
<dbReference type="SUPFAM" id="SSF46894">
    <property type="entry name" value="C-terminal effector domain of the bipartite response regulators"/>
    <property type="match status" value="1"/>
</dbReference>
<dbReference type="PROSITE" id="PS50043">
    <property type="entry name" value="HTH_LUXR_2"/>
    <property type="match status" value="1"/>
</dbReference>
<organism evidence="6 7">
    <name type="scientific">Amycolatopsis acididurans</name>
    <dbReference type="NCBI Taxonomy" id="2724524"/>
    <lineage>
        <taxon>Bacteria</taxon>
        <taxon>Bacillati</taxon>
        <taxon>Actinomycetota</taxon>
        <taxon>Actinomycetes</taxon>
        <taxon>Pseudonocardiales</taxon>
        <taxon>Pseudonocardiaceae</taxon>
        <taxon>Amycolatopsis</taxon>
    </lineage>
</organism>
<sequence length="377" mass="41644">MRTERAAGASRRAELTARARKLLNESAPLTGTPAAEGGDLTSLDAALAVVVGQLTELLSAGGEGSAQVGGLLARTYALRHEVREFRMGERLRRLDVLDAALAKLRHVHEPDELLDRVCEAVVEGCGFDRVLLSRVEGSLWRPWKSYAVGDRDPERAFRQWLRTVPEIQLGNMLLETEMVRRHEPALVTDPDHDPRVYQPLLQASSLTSYVAAPLMPTGRVIGFLHADYLAEPVTPLDRDVLWAFAVGFGQIFERAVLLGRLREQREQVRAAMRTVEDVLDDLASAEIELTRRAPDSPTRPVRLPARSTAALESLLTSRELEVLALMATGATNNRIADELVIAGGTVKSHVKRILRKLCVENRAEAISQYLRLTMGDS</sequence>
<keyword evidence="7" id="KW-1185">Reference proteome</keyword>